<dbReference type="GO" id="GO:0016432">
    <property type="term" value="F:tRNA-uridine aminocarboxypropyltransferase activity"/>
    <property type="evidence" value="ECO:0007669"/>
    <property type="project" value="UniProtKB-EC"/>
</dbReference>
<evidence type="ECO:0000256" key="4">
    <source>
        <dbReference type="ARBA" id="ARBA00022694"/>
    </source>
</evidence>
<evidence type="ECO:0000256" key="5">
    <source>
        <dbReference type="ARBA" id="ARBA00034489"/>
    </source>
</evidence>
<evidence type="ECO:0000259" key="6">
    <source>
        <dbReference type="SMART" id="SM01144"/>
    </source>
</evidence>
<evidence type="ECO:0000256" key="1">
    <source>
        <dbReference type="ARBA" id="ARBA00012386"/>
    </source>
</evidence>
<keyword evidence="2" id="KW-0808">Transferase</keyword>
<dbReference type="STRING" id="349064.SAMN05660429_01096"/>
<keyword evidence="3" id="KW-0949">S-adenosyl-L-methionine</keyword>
<proteinExistence type="inferred from homology"/>
<gene>
    <name evidence="7" type="ORF">SAMN05660429_01096</name>
</gene>
<dbReference type="GO" id="GO:0008033">
    <property type="term" value="P:tRNA processing"/>
    <property type="evidence" value="ECO:0007669"/>
    <property type="project" value="UniProtKB-KW"/>
</dbReference>
<evidence type="ECO:0000313" key="7">
    <source>
        <dbReference type="EMBL" id="SET12071.1"/>
    </source>
</evidence>
<organism evidence="7 8">
    <name type="scientific">Thalassotalea agarivorans</name>
    <name type="common">Thalassomonas agarivorans</name>
    <dbReference type="NCBI Taxonomy" id="349064"/>
    <lineage>
        <taxon>Bacteria</taxon>
        <taxon>Pseudomonadati</taxon>
        <taxon>Pseudomonadota</taxon>
        <taxon>Gammaproteobacteria</taxon>
        <taxon>Alteromonadales</taxon>
        <taxon>Colwelliaceae</taxon>
        <taxon>Thalassotalea</taxon>
    </lineage>
</organism>
<name>A0A1I0BZ07_THASX</name>
<dbReference type="Pfam" id="PF03942">
    <property type="entry name" value="DTW"/>
    <property type="match status" value="1"/>
</dbReference>
<accession>A0A1I0BZ07</accession>
<evidence type="ECO:0000256" key="2">
    <source>
        <dbReference type="ARBA" id="ARBA00022679"/>
    </source>
</evidence>
<keyword evidence="8" id="KW-1185">Reference proteome</keyword>
<protein>
    <recommendedName>
        <fullName evidence="1">tRNA-uridine aminocarboxypropyltransferase</fullName>
        <ecNumber evidence="1">2.5.1.25</ecNumber>
    </recommendedName>
</protein>
<dbReference type="EC" id="2.5.1.25" evidence="1"/>
<evidence type="ECO:0000256" key="3">
    <source>
        <dbReference type="ARBA" id="ARBA00022691"/>
    </source>
</evidence>
<sequence>MTLLSHSLSNCIVLSGDSFENNQALKQWLQSHPSAALLYPGENAQTADGNLVIDGLVVLDGTWKKAYKIYQSTPVLKALKQVSLPAGIESKYAIRRTSKENALSTLEATSHALGLLENQTKKYQPLLDNFDKFNQMHLTHVPAAHHKK</sequence>
<keyword evidence="4" id="KW-0819">tRNA processing</keyword>
<reference evidence="7 8" key="1">
    <citation type="submission" date="2016-10" db="EMBL/GenBank/DDBJ databases">
        <authorList>
            <person name="de Groot N.N."/>
        </authorList>
    </citation>
    <scope>NUCLEOTIDE SEQUENCE [LARGE SCALE GENOMIC DNA]</scope>
    <source>
        <strain evidence="7 8">DSM 19706</strain>
    </source>
</reference>
<dbReference type="SMART" id="SM01144">
    <property type="entry name" value="DTW"/>
    <property type="match status" value="1"/>
</dbReference>
<dbReference type="Proteomes" id="UP000199308">
    <property type="component" value="Unassembled WGS sequence"/>
</dbReference>
<dbReference type="InterPro" id="IPR005636">
    <property type="entry name" value="DTW"/>
</dbReference>
<feature type="domain" description="DTW" evidence="6">
    <location>
        <begin position="1"/>
        <end position="142"/>
    </location>
</feature>
<dbReference type="EMBL" id="FOHK01000004">
    <property type="protein sequence ID" value="SET12071.1"/>
    <property type="molecule type" value="Genomic_DNA"/>
</dbReference>
<evidence type="ECO:0000313" key="8">
    <source>
        <dbReference type="Proteomes" id="UP000199308"/>
    </source>
</evidence>
<dbReference type="PANTHER" id="PTHR21392">
    <property type="entry name" value="TRNA-URIDINE AMINOCARBOXYPROPYLTRANSFERASE 2"/>
    <property type="match status" value="1"/>
</dbReference>
<dbReference type="InterPro" id="IPR039262">
    <property type="entry name" value="DTWD2/TAPT"/>
</dbReference>
<dbReference type="PANTHER" id="PTHR21392:SF0">
    <property type="entry name" value="TRNA-URIDINE AMINOCARBOXYPROPYLTRANSFERASE 2"/>
    <property type="match status" value="1"/>
</dbReference>
<comment type="similarity">
    <text evidence="5">Belongs to the TDD superfamily. DTWD2 family.</text>
</comment>
<dbReference type="AlphaFoldDB" id="A0A1I0BZ07"/>